<dbReference type="AlphaFoldDB" id="A0A1F5SBA5"/>
<feature type="transmembrane region" description="Helical" evidence="7">
    <location>
        <begin position="6"/>
        <end position="26"/>
    </location>
</feature>
<reference evidence="8 9" key="1">
    <citation type="journal article" date="2016" name="Nat. Commun.">
        <title>Thousands of microbial genomes shed light on interconnected biogeochemical processes in an aquifer system.</title>
        <authorList>
            <person name="Anantharaman K."/>
            <person name="Brown C.T."/>
            <person name="Hug L.A."/>
            <person name="Sharon I."/>
            <person name="Castelle C.J."/>
            <person name="Probst A.J."/>
            <person name="Thomas B.C."/>
            <person name="Singh A."/>
            <person name="Wilkins M.J."/>
            <person name="Karaoz U."/>
            <person name="Brodie E.L."/>
            <person name="Williams K.H."/>
            <person name="Hubbard S.S."/>
            <person name="Banfield J.F."/>
        </authorList>
    </citation>
    <scope>NUCLEOTIDE SEQUENCE [LARGE SCALE GENOMIC DNA]</scope>
</reference>
<dbReference type="STRING" id="1797989.A3H66_02600"/>
<feature type="transmembrane region" description="Helical" evidence="7">
    <location>
        <begin position="162"/>
        <end position="180"/>
    </location>
</feature>
<dbReference type="PANTHER" id="PTHR22926:SF3">
    <property type="entry name" value="UNDECAPRENYL-PHOSPHATE ALPHA-N-ACETYLGLUCOSAMINYL 1-PHOSPHATE TRANSFERASE"/>
    <property type="match status" value="1"/>
</dbReference>
<keyword evidence="6 7" id="KW-0472">Membrane</keyword>
<evidence type="ECO:0000256" key="6">
    <source>
        <dbReference type="ARBA" id="ARBA00023136"/>
    </source>
</evidence>
<dbReference type="EMBL" id="MFFW01000040">
    <property type="protein sequence ID" value="OGF24008.1"/>
    <property type="molecule type" value="Genomic_DNA"/>
</dbReference>
<keyword evidence="2" id="KW-1003">Cell membrane</keyword>
<dbReference type="GO" id="GO:0071555">
    <property type="term" value="P:cell wall organization"/>
    <property type="evidence" value="ECO:0007669"/>
    <property type="project" value="TreeGrafter"/>
</dbReference>
<keyword evidence="3" id="KW-0808">Transferase</keyword>
<evidence type="ECO:0000256" key="5">
    <source>
        <dbReference type="ARBA" id="ARBA00022989"/>
    </source>
</evidence>
<organism evidence="8 9">
    <name type="scientific">Candidatus Falkowbacteria bacterium RIFCSPLOWO2_02_FULL_45_21</name>
    <dbReference type="NCBI Taxonomy" id="1797989"/>
    <lineage>
        <taxon>Bacteria</taxon>
        <taxon>Candidatus Falkowiibacteriota</taxon>
    </lineage>
</organism>
<evidence type="ECO:0000256" key="2">
    <source>
        <dbReference type="ARBA" id="ARBA00022475"/>
    </source>
</evidence>
<dbReference type="PANTHER" id="PTHR22926">
    <property type="entry name" value="PHOSPHO-N-ACETYLMURAMOYL-PENTAPEPTIDE-TRANSFERASE"/>
    <property type="match status" value="1"/>
</dbReference>
<feature type="transmembrane region" description="Helical" evidence="7">
    <location>
        <begin position="46"/>
        <end position="64"/>
    </location>
</feature>
<feature type="transmembrane region" description="Helical" evidence="7">
    <location>
        <begin position="215"/>
        <end position="235"/>
    </location>
</feature>
<keyword evidence="4 7" id="KW-0812">Transmembrane</keyword>
<evidence type="ECO:0000256" key="4">
    <source>
        <dbReference type="ARBA" id="ARBA00022692"/>
    </source>
</evidence>
<evidence type="ECO:0000313" key="8">
    <source>
        <dbReference type="EMBL" id="OGF24008.1"/>
    </source>
</evidence>
<proteinExistence type="predicted"/>
<evidence type="ECO:0000256" key="7">
    <source>
        <dbReference type="SAM" id="Phobius"/>
    </source>
</evidence>
<evidence type="ECO:0000313" key="9">
    <source>
        <dbReference type="Proteomes" id="UP000178783"/>
    </source>
</evidence>
<feature type="transmembrane region" description="Helical" evidence="7">
    <location>
        <begin position="76"/>
        <end position="95"/>
    </location>
</feature>
<sequence length="342" mass="37833">MSFYLEIFIITLLLAVALTFFILRLAAKFNILDKPDSVRKFHSGNVPLMGGLAIFFSFFLVLFYHHNFLLTGNLRLSHWLGFFIGACWLMIGGFLDDKYDLKPTWQFIFPALAIASVIAGGVQIEKITNPLGGYIYLGSASAVLISFWLLGMMYTTKLLDGLDGLVAGLTAIGSFTIFLFTLTEKYYQPDVGFASLILSAACLGFLFFNWHPARIFLGEGGSLFLGYALGVLAIISGAKIAIALLVMGIPALDVAWTILRRLAAGRNPFKSADRQHLHFRLLETGLTVRKSVLIFYAISIIFGLSALFLQSLGKVLTLTALFGIMLLVFIFFAYLDRNKKSV</sequence>
<feature type="transmembrane region" description="Helical" evidence="7">
    <location>
        <begin position="131"/>
        <end position="150"/>
    </location>
</feature>
<dbReference type="Proteomes" id="UP000178783">
    <property type="component" value="Unassembled WGS sequence"/>
</dbReference>
<dbReference type="GO" id="GO:0005886">
    <property type="term" value="C:plasma membrane"/>
    <property type="evidence" value="ECO:0007669"/>
    <property type="project" value="UniProtKB-SubCell"/>
</dbReference>
<feature type="transmembrane region" description="Helical" evidence="7">
    <location>
        <begin position="315"/>
        <end position="335"/>
    </location>
</feature>
<dbReference type="CDD" id="cd06853">
    <property type="entry name" value="GT_WecA_like"/>
    <property type="match status" value="1"/>
</dbReference>
<dbReference type="GO" id="GO:0044038">
    <property type="term" value="P:cell wall macromolecule biosynthetic process"/>
    <property type="evidence" value="ECO:0007669"/>
    <property type="project" value="TreeGrafter"/>
</dbReference>
<keyword evidence="5 7" id="KW-1133">Transmembrane helix</keyword>
<comment type="subcellular location">
    <subcellularLocation>
        <location evidence="1">Cell membrane</location>
        <topology evidence="1">Multi-pass membrane protein</topology>
    </subcellularLocation>
</comment>
<feature type="transmembrane region" description="Helical" evidence="7">
    <location>
        <begin position="107"/>
        <end position="125"/>
    </location>
</feature>
<feature type="transmembrane region" description="Helical" evidence="7">
    <location>
        <begin position="186"/>
        <end position="208"/>
    </location>
</feature>
<comment type="caution">
    <text evidence="8">The sequence shown here is derived from an EMBL/GenBank/DDBJ whole genome shotgun (WGS) entry which is preliminary data.</text>
</comment>
<dbReference type="GO" id="GO:0016780">
    <property type="term" value="F:phosphotransferase activity, for other substituted phosphate groups"/>
    <property type="evidence" value="ECO:0007669"/>
    <property type="project" value="InterPro"/>
</dbReference>
<evidence type="ECO:0000256" key="3">
    <source>
        <dbReference type="ARBA" id="ARBA00022679"/>
    </source>
</evidence>
<dbReference type="GO" id="GO:0009103">
    <property type="term" value="P:lipopolysaccharide biosynthetic process"/>
    <property type="evidence" value="ECO:0007669"/>
    <property type="project" value="TreeGrafter"/>
</dbReference>
<dbReference type="Pfam" id="PF00953">
    <property type="entry name" value="Glycos_transf_4"/>
    <property type="match status" value="1"/>
</dbReference>
<feature type="transmembrane region" description="Helical" evidence="7">
    <location>
        <begin position="292"/>
        <end position="309"/>
    </location>
</feature>
<dbReference type="InterPro" id="IPR000715">
    <property type="entry name" value="Glycosyl_transferase_4"/>
</dbReference>
<evidence type="ECO:0000256" key="1">
    <source>
        <dbReference type="ARBA" id="ARBA00004651"/>
    </source>
</evidence>
<protein>
    <recommendedName>
        <fullName evidence="10">Undecaprenyl-phosphate alpha-N-acetylglucosaminyl 1-phosphate transferase</fullName>
    </recommendedName>
</protein>
<name>A0A1F5SBA5_9BACT</name>
<accession>A0A1F5SBA5</accession>
<evidence type="ECO:0008006" key="10">
    <source>
        <dbReference type="Google" id="ProtNLM"/>
    </source>
</evidence>
<gene>
    <name evidence="8" type="ORF">A3H66_02600</name>
</gene>